<feature type="region of interest" description="Disordered" evidence="1">
    <location>
        <begin position="1"/>
        <end position="98"/>
    </location>
</feature>
<feature type="compositionally biased region" description="Basic and acidic residues" evidence="1">
    <location>
        <begin position="47"/>
        <end position="57"/>
    </location>
</feature>
<reference evidence="2 3" key="1">
    <citation type="submission" date="2022-09" db="EMBL/GenBank/DDBJ databases">
        <authorList>
            <person name="Palmer J.M."/>
        </authorList>
    </citation>
    <scope>NUCLEOTIDE SEQUENCE [LARGE SCALE GENOMIC DNA]</scope>
    <source>
        <strain evidence="2 3">DSM 7382</strain>
    </source>
</reference>
<sequence>MGPKRNNPQNGGPKKTQTTGQNKKLLKDQEPSTLDTPNEITDVEDINTEKTQAETKQPDPSSQRSGGESEHVSLNPEQTTQRNDTQAVSSKAPDPSTARDLAAVDELLDAMKRAFSTMNVTFDVLGAQTKKIAELGPAIDARKQIAAAQKEIDDHYKAQENRMQDVKENMLQTISDQSVKLKIQNSISGIVREIVQREIAERVRKELRIQITQEQRNQVSVYKKKLIEVQTNLHNSEARRHNALMRSSSLNEPLKPLLRPFGTPCSPTAGPVTAGGPQSDTAVDGSASSGGKDAKDKKPTTLANTRLDKQKGVGSKPSTTPSQIQTGTQNVNMGPHTDASGQRDSTETSSGKPILPTIITDFADPTPSPLFPKDLTSLMRLSPHETRTLMEDYGLVPVHHAGISMTNPKDSNATSRPVNEPSREEHINRFLNHIGVGIQVVASPNGKTPTTPFVTMMQN</sequence>
<comment type="caution">
    <text evidence="2">The sequence shown here is derived from an EMBL/GenBank/DDBJ whole genome shotgun (WGS) entry which is preliminary data.</text>
</comment>
<feature type="compositionally biased region" description="Polar residues" evidence="1">
    <location>
        <begin position="75"/>
        <end position="89"/>
    </location>
</feature>
<feature type="compositionally biased region" description="Polar residues" evidence="1">
    <location>
        <begin position="276"/>
        <end position="289"/>
    </location>
</feature>
<keyword evidence="3" id="KW-1185">Reference proteome</keyword>
<gene>
    <name evidence="2" type="ORF">QCA50_005078</name>
</gene>
<evidence type="ECO:0000256" key="1">
    <source>
        <dbReference type="SAM" id="MobiDB-lite"/>
    </source>
</evidence>
<protein>
    <submittedName>
        <fullName evidence="2">Uncharacterized protein</fullName>
    </submittedName>
</protein>
<name>A0AAW0GIQ6_9APHY</name>
<feature type="region of interest" description="Disordered" evidence="1">
    <location>
        <begin position="238"/>
        <end position="366"/>
    </location>
</feature>
<dbReference type="AlphaFoldDB" id="A0AAW0GIQ6"/>
<feature type="compositionally biased region" description="Polar residues" evidence="1">
    <location>
        <begin position="316"/>
        <end position="332"/>
    </location>
</feature>
<dbReference type="EMBL" id="JASBNA010000005">
    <property type="protein sequence ID" value="KAK7691679.1"/>
    <property type="molecule type" value="Genomic_DNA"/>
</dbReference>
<evidence type="ECO:0000313" key="3">
    <source>
        <dbReference type="Proteomes" id="UP001385951"/>
    </source>
</evidence>
<proteinExistence type="predicted"/>
<accession>A0AAW0GIQ6</accession>
<dbReference type="Proteomes" id="UP001385951">
    <property type="component" value="Unassembled WGS sequence"/>
</dbReference>
<feature type="compositionally biased region" description="Polar residues" evidence="1">
    <location>
        <begin position="339"/>
        <end position="351"/>
    </location>
</feature>
<organism evidence="2 3">
    <name type="scientific">Cerrena zonata</name>
    <dbReference type="NCBI Taxonomy" id="2478898"/>
    <lineage>
        <taxon>Eukaryota</taxon>
        <taxon>Fungi</taxon>
        <taxon>Dikarya</taxon>
        <taxon>Basidiomycota</taxon>
        <taxon>Agaricomycotina</taxon>
        <taxon>Agaricomycetes</taxon>
        <taxon>Polyporales</taxon>
        <taxon>Cerrenaceae</taxon>
        <taxon>Cerrena</taxon>
    </lineage>
</organism>
<evidence type="ECO:0000313" key="2">
    <source>
        <dbReference type="EMBL" id="KAK7691679.1"/>
    </source>
</evidence>
<feature type="compositionally biased region" description="Polar residues" evidence="1">
    <location>
        <begin position="1"/>
        <end position="22"/>
    </location>
</feature>